<evidence type="ECO:0000313" key="1">
    <source>
        <dbReference type="Proteomes" id="UP000036681"/>
    </source>
</evidence>
<dbReference type="WBParaSite" id="ALUE_0001726801-mRNA-1">
    <property type="protein sequence ID" value="ALUE_0001726801-mRNA-1"/>
    <property type="gene ID" value="ALUE_0001726801"/>
</dbReference>
<dbReference type="Proteomes" id="UP000036681">
    <property type="component" value="Unplaced"/>
</dbReference>
<keyword evidence="1" id="KW-1185">Reference proteome</keyword>
<dbReference type="AlphaFoldDB" id="A0A0M3IG70"/>
<name>A0A0M3IG70_ASCLU</name>
<sequence length="58" mass="6534">MSQRAPEFVKLGDDNQKFLQELSEICGETIDLIKLWDIRDAILVEVSAPSSTLQCVHC</sequence>
<accession>A0A0M3IG70</accession>
<organism evidence="1 2">
    <name type="scientific">Ascaris lumbricoides</name>
    <name type="common">Giant roundworm</name>
    <dbReference type="NCBI Taxonomy" id="6252"/>
    <lineage>
        <taxon>Eukaryota</taxon>
        <taxon>Metazoa</taxon>
        <taxon>Ecdysozoa</taxon>
        <taxon>Nematoda</taxon>
        <taxon>Chromadorea</taxon>
        <taxon>Rhabditida</taxon>
        <taxon>Spirurina</taxon>
        <taxon>Ascaridomorpha</taxon>
        <taxon>Ascaridoidea</taxon>
        <taxon>Ascarididae</taxon>
        <taxon>Ascaris</taxon>
    </lineage>
</organism>
<proteinExistence type="predicted"/>
<reference evidence="2" key="1">
    <citation type="submission" date="2017-02" db="UniProtKB">
        <authorList>
            <consortium name="WormBaseParasite"/>
        </authorList>
    </citation>
    <scope>IDENTIFICATION</scope>
</reference>
<evidence type="ECO:0000313" key="2">
    <source>
        <dbReference type="WBParaSite" id="ALUE_0001726801-mRNA-1"/>
    </source>
</evidence>
<protein>
    <submittedName>
        <fullName evidence="2">Histidine kinase</fullName>
    </submittedName>
</protein>